<evidence type="ECO:0000313" key="4">
    <source>
        <dbReference type="Proteomes" id="UP001215398"/>
    </source>
</evidence>
<sequence length="564" mass="62041">MNMKAIVLVNRILCLLFIVSFLSACNEGLDDSIKEDPYKGGKTPFGIQLKDEAPSPESANPEDLVEFKAVGLENYWNPDTKKAEFKFFLSEQEVEVVNVTESSVTIRVPKSISTGSSYIEMEGQIFYGPTLNILGNVSVDKSYGLWRTQKVTGGVIFNYLKGDNLDNACYILGEFTAVGPHIEWIYDRGGIALIDKQGLVAPRYSSGFGIGHGASSFVTSEDGYAISSRLLSMSYVNNSAKNILLSGYYDEYESVENIFNITVLKNNVALETKDIQLPRRLTGKLEWKKVPSFNGGTLEQVLLSFATSDEQVIAVGNFTQYCRNDYDNSFYEIIKRNYKEVGPIIRMNMAGELDTEYRVGKSKPEGEIKDAVMDKDGNIIIAGNLSAFDGEQVFNLLKVNTASGELDQTFKSNIGSGVNGAISMIRYNTTLDKFVIVGEFTEVSGEPCPGIAVINGDGTLDRTFIPREIEGGKISFASLLDLNKIVIAGTFSKYDGVMRPGFLILEADGEAMQGFNVPGQFSGQIYQAVETYATTGFKGLLLLGDIYRFNGETARNAVMIELDF</sequence>
<dbReference type="EMBL" id="JAQPYS010000033">
    <property type="protein sequence ID" value="MDC7135668.1"/>
    <property type="molecule type" value="Genomic_DNA"/>
</dbReference>
<dbReference type="Gene3D" id="2.80.10.50">
    <property type="match status" value="1"/>
</dbReference>
<reference evidence="3 4" key="1">
    <citation type="submission" date="2023-01" db="EMBL/GenBank/DDBJ databases">
        <title>Exploring GABA producing Bacteroides strains toward improving mental health.</title>
        <authorList>
            <person name="Yousuf B."/>
            <person name="Bouhlel N.E."/>
            <person name="Mottawea W."/>
            <person name="Hammami R."/>
        </authorList>
    </citation>
    <scope>NUCLEOTIDE SEQUENCE [LARGE SCALE GENOMIC DNA]</scope>
    <source>
        <strain evidence="3 4">UO.H1054</strain>
    </source>
</reference>
<keyword evidence="4" id="KW-1185">Reference proteome</keyword>
<evidence type="ECO:0000259" key="2">
    <source>
        <dbReference type="Pfam" id="PF16400"/>
    </source>
</evidence>
<feature type="domain" description="DUF5008" evidence="2">
    <location>
        <begin position="23"/>
        <end position="129"/>
    </location>
</feature>
<dbReference type="RefSeq" id="WP_272719812.1">
    <property type="nucleotide sequence ID" value="NZ_JAQPYS010000033.1"/>
</dbReference>
<keyword evidence="1" id="KW-0732">Signal</keyword>
<gene>
    <name evidence="3" type="ORF">PQG98_04810</name>
</gene>
<accession>A0ABT5H5M7</accession>
<evidence type="ECO:0000256" key="1">
    <source>
        <dbReference type="SAM" id="SignalP"/>
    </source>
</evidence>
<evidence type="ECO:0000313" key="3">
    <source>
        <dbReference type="EMBL" id="MDC7135668.1"/>
    </source>
</evidence>
<dbReference type="PROSITE" id="PS51257">
    <property type="entry name" value="PROKAR_LIPOPROTEIN"/>
    <property type="match status" value="1"/>
</dbReference>
<protein>
    <submittedName>
        <fullName evidence="3">DUF5124 domain-containing protein</fullName>
    </submittedName>
</protein>
<dbReference type="InterPro" id="IPR032175">
    <property type="entry name" value="DUF5008"/>
</dbReference>
<dbReference type="Pfam" id="PF17164">
    <property type="entry name" value="DUF5122"/>
    <property type="match status" value="3"/>
</dbReference>
<dbReference type="Pfam" id="PF16400">
    <property type="entry name" value="DUF5008"/>
    <property type="match status" value="1"/>
</dbReference>
<organism evidence="3 4">
    <name type="scientific">Bacteroides zhangwenhongii</name>
    <dbReference type="NCBI Taxonomy" id="2650157"/>
    <lineage>
        <taxon>Bacteria</taxon>
        <taxon>Pseudomonadati</taxon>
        <taxon>Bacteroidota</taxon>
        <taxon>Bacteroidia</taxon>
        <taxon>Bacteroidales</taxon>
        <taxon>Bacteroidaceae</taxon>
        <taxon>Bacteroides</taxon>
    </lineage>
</organism>
<dbReference type="Proteomes" id="UP001215398">
    <property type="component" value="Unassembled WGS sequence"/>
</dbReference>
<feature type="signal peptide" evidence="1">
    <location>
        <begin position="1"/>
        <end position="24"/>
    </location>
</feature>
<proteinExistence type="predicted"/>
<comment type="caution">
    <text evidence="3">The sequence shown here is derived from an EMBL/GenBank/DDBJ whole genome shotgun (WGS) entry which is preliminary data.</text>
</comment>
<feature type="chain" id="PRO_5045643375" evidence="1">
    <location>
        <begin position="25"/>
        <end position="564"/>
    </location>
</feature>
<dbReference type="InterPro" id="IPR013431">
    <property type="entry name" value="Delta_60_rpt"/>
</dbReference>
<name>A0ABT5H5M7_9BACE</name>